<dbReference type="InterPro" id="IPR026349">
    <property type="entry name" value="CHP04255"/>
</dbReference>
<name>A0A9D1RTA9_9FIRM</name>
<dbReference type="Proteomes" id="UP000824192">
    <property type="component" value="Unassembled WGS sequence"/>
</dbReference>
<dbReference type="AlphaFoldDB" id="A0A9D1RTA9"/>
<evidence type="ECO:0000313" key="1">
    <source>
        <dbReference type="EMBL" id="HIW93784.1"/>
    </source>
</evidence>
<gene>
    <name evidence="1" type="ORF">H9868_04500</name>
</gene>
<dbReference type="EMBL" id="DXGA01000098">
    <property type="protein sequence ID" value="HIW93784.1"/>
    <property type="molecule type" value="Genomic_DNA"/>
</dbReference>
<dbReference type="NCBIfam" id="TIGR04255">
    <property type="entry name" value="sporadTIGR04255"/>
    <property type="match status" value="1"/>
</dbReference>
<organism evidence="1 2">
    <name type="scientific">Candidatus Flavonifractor merdipullorum</name>
    <dbReference type="NCBI Taxonomy" id="2838590"/>
    <lineage>
        <taxon>Bacteria</taxon>
        <taxon>Bacillati</taxon>
        <taxon>Bacillota</taxon>
        <taxon>Clostridia</taxon>
        <taxon>Eubacteriales</taxon>
        <taxon>Oscillospiraceae</taxon>
        <taxon>Flavonifractor</taxon>
    </lineage>
</organism>
<comment type="caution">
    <text evidence="1">The sequence shown here is derived from an EMBL/GenBank/DDBJ whole genome shotgun (WGS) entry which is preliminary data.</text>
</comment>
<reference evidence="1" key="1">
    <citation type="journal article" date="2021" name="PeerJ">
        <title>Extensive microbial diversity within the chicken gut microbiome revealed by metagenomics and culture.</title>
        <authorList>
            <person name="Gilroy R."/>
            <person name="Ravi A."/>
            <person name="Getino M."/>
            <person name="Pursley I."/>
            <person name="Horton D.L."/>
            <person name="Alikhan N.F."/>
            <person name="Baker D."/>
            <person name="Gharbi K."/>
            <person name="Hall N."/>
            <person name="Watson M."/>
            <person name="Adriaenssens E.M."/>
            <person name="Foster-Nyarko E."/>
            <person name="Jarju S."/>
            <person name="Secka A."/>
            <person name="Antonio M."/>
            <person name="Oren A."/>
            <person name="Chaudhuri R.R."/>
            <person name="La Ragione R."/>
            <person name="Hildebrand F."/>
            <person name="Pallen M.J."/>
        </authorList>
    </citation>
    <scope>NUCLEOTIDE SEQUENCE</scope>
    <source>
        <strain evidence="1">ChiGjej6B6-1540</strain>
    </source>
</reference>
<accession>A0A9D1RTA9</accession>
<proteinExistence type="predicted"/>
<evidence type="ECO:0000313" key="2">
    <source>
        <dbReference type="Proteomes" id="UP000824192"/>
    </source>
</evidence>
<protein>
    <submittedName>
        <fullName evidence="1">TIGR04255 family protein</fullName>
    </submittedName>
</protein>
<reference evidence="1" key="2">
    <citation type="submission" date="2021-04" db="EMBL/GenBank/DDBJ databases">
        <authorList>
            <person name="Gilroy R."/>
        </authorList>
    </citation>
    <scope>NUCLEOTIDE SEQUENCE</scope>
    <source>
        <strain evidence="1">ChiGjej6B6-1540</strain>
    </source>
</reference>
<sequence length="264" mass="29565">MLFVEHPRCRYTRSPLVEVICQLRFPTILAIDANEPAAFQETIRHAFPRYAVKKDQPAPRITGLGTPDAKVEQVPPVNNYTFISEDGFWKLNLTKDFISLSTLRYTCWEDFASQLDKALASFIQTYQPDAFTRVGLRYVNAFSRKALGLTDLLWDDLIQTPYLGILGEPDVDEKEVSKCSVDIEKKLPDNCRLKVHAGPGLLGTRGKQDPEPRFILDQDLSCSGSLPIDQVAARLENLHTYAGQLFHGAITDELHNAMGPVSAS</sequence>